<dbReference type="InterPro" id="IPR015422">
    <property type="entry name" value="PyrdxlP-dep_Trfase_small"/>
</dbReference>
<dbReference type="AlphaFoldDB" id="A0AAV9HE58"/>
<dbReference type="SUPFAM" id="SSF53383">
    <property type="entry name" value="PLP-dependent transferases"/>
    <property type="match status" value="1"/>
</dbReference>
<dbReference type="GO" id="GO:0016740">
    <property type="term" value="F:transferase activity"/>
    <property type="evidence" value="ECO:0007669"/>
    <property type="project" value="UniProtKB-KW"/>
</dbReference>
<dbReference type="Proteomes" id="UP001321749">
    <property type="component" value="Unassembled WGS sequence"/>
</dbReference>
<evidence type="ECO:0000259" key="2">
    <source>
        <dbReference type="Pfam" id="PF00266"/>
    </source>
</evidence>
<organism evidence="3 4">
    <name type="scientific">Cladorrhinum samala</name>
    <dbReference type="NCBI Taxonomy" id="585594"/>
    <lineage>
        <taxon>Eukaryota</taxon>
        <taxon>Fungi</taxon>
        <taxon>Dikarya</taxon>
        <taxon>Ascomycota</taxon>
        <taxon>Pezizomycotina</taxon>
        <taxon>Sordariomycetes</taxon>
        <taxon>Sordariomycetidae</taxon>
        <taxon>Sordariales</taxon>
        <taxon>Podosporaceae</taxon>
        <taxon>Cladorrhinum</taxon>
    </lineage>
</organism>
<proteinExistence type="predicted"/>
<gene>
    <name evidence="3" type="ORF">QBC42DRAFT_208750</name>
</gene>
<comment type="caution">
    <text evidence="3">The sequence shown here is derived from an EMBL/GenBank/DDBJ whole genome shotgun (WGS) entry which is preliminary data.</text>
</comment>
<keyword evidence="3" id="KW-0808">Transferase</keyword>
<name>A0AAV9HE58_9PEZI</name>
<reference evidence="3" key="1">
    <citation type="journal article" date="2023" name="Mol. Phylogenet. Evol.">
        <title>Genome-scale phylogeny and comparative genomics of the fungal order Sordariales.</title>
        <authorList>
            <person name="Hensen N."/>
            <person name="Bonometti L."/>
            <person name="Westerberg I."/>
            <person name="Brannstrom I.O."/>
            <person name="Guillou S."/>
            <person name="Cros-Aarteil S."/>
            <person name="Calhoun S."/>
            <person name="Haridas S."/>
            <person name="Kuo A."/>
            <person name="Mondo S."/>
            <person name="Pangilinan J."/>
            <person name="Riley R."/>
            <person name="LaButti K."/>
            <person name="Andreopoulos B."/>
            <person name="Lipzen A."/>
            <person name="Chen C."/>
            <person name="Yan M."/>
            <person name="Daum C."/>
            <person name="Ng V."/>
            <person name="Clum A."/>
            <person name="Steindorff A."/>
            <person name="Ohm R.A."/>
            <person name="Martin F."/>
            <person name="Silar P."/>
            <person name="Natvig D.O."/>
            <person name="Lalanne C."/>
            <person name="Gautier V."/>
            <person name="Ament-Velasquez S.L."/>
            <person name="Kruys A."/>
            <person name="Hutchinson M.I."/>
            <person name="Powell A.J."/>
            <person name="Barry K."/>
            <person name="Miller A.N."/>
            <person name="Grigoriev I.V."/>
            <person name="Debuchy R."/>
            <person name="Gladieux P."/>
            <person name="Hiltunen Thoren M."/>
            <person name="Johannesson H."/>
        </authorList>
    </citation>
    <scope>NUCLEOTIDE SEQUENCE</scope>
    <source>
        <strain evidence="3">PSN324</strain>
    </source>
</reference>
<protein>
    <submittedName>
        <fullName evidence="3">Pyridoxal phosphate-dependent transferase</fullName>
    </submittedName>
</protein>
<dbReference type="PANTHER" id="PTHR43586:SF21">
    <property type="entry name" value="PYRIDOXAL PHOSPHATE (PLP)-DEPENDENT ASPARTATE AMINOTRANSFERASE SUPERFAMILY"/>
    <property type="match status" value="1"/>
</dbReference>
<dbReference type="EMBL" id="MU865046">
    <property type="protein sequence ID" value="KAK4459092.1"/>
    <property type="molecule type" value="Genomic_DNA"/>
</dbReference>
<evidence type="ECO:0000313" key="3">
    <source>
        <dbReference type="EMBL" id="KAK4459092.1"/>
    </source>
</evidence>
<dbReference type="Gene3D" id="3.40.640.10">
    <property type="entry name" value="Type I PLP-dependent aspartate aminotransferase-like (Major domain)"/>
    <property type="match status" value="1"/>
</dbReference>
<accession>A0AAV9HE58</accession>
<keyword evidence="4" id="KW-1185">Reference proteome</keyword>
<feature type="region of interest" description="Disordered" evidence="1">
    <location>
        <begin position="141"/>
        <end position="161"/>
    </location>
</feature>
<dbReference type="InterPro" id="IPR015424">
    <property type="entry name" value="PyrdxlP-dep_Trfase"/>
</dbReference>
<dbReference type="Pfam" id="PF00266">
    <property type="entry name" value="Aminotran_5"/>
    <property type="match status" value="1"/>
</dbReference>
<sequence length="414" mass="45064">MATFDITEVRASFPALNGEQVYLDNAGGSQTLKTVADRIRDYLLSTNVQLGASYSTGKKSTQIYNEGYAAAAAYVNASPSEIVLGSSTTQLFRNLSYALDFSPGDELILSPLDHEANIAPWIDLASRQNLTIKWWYHSSSSSSSSSASSSTSNPKLTPSSLTPLLSPKTRLVACTHASNILGTIHDVQSISSAIRSFDPRILFAVDAVAYAPHRAVDVKQLGVDFYSFSWYKVYGPHLSILYASPNGLAAVRSLGHHFNPDKTLQDKLGLAGASYELVSGVTEVTEYLRGKWDGIKQQEAELQGRLLGWLNGLAGQGKVKVYGETSADAEVRVPTISFTVDGWKSRDFVEAVERDDVGRKFGFRWGSFYSVRLVGEVLGLDAVDGVVRVSLVHYNTVDELNELIGVFEKVLASK</sequence>
<dbReference type="PANTHER" id="PTHR43586">
    <property type="entry name" value="CYSTEINE DESULFURASE"/>
    <property type="match status" value="1"/>
</dbReference>
<dbReference type="Gene3D" id="3.90.1150.10">
    <property type="entry name" value="Aspartate Aminotransferase, domain 1"/>
    <property type="match status" value="1"/>
</dbReference>
<feature type="domain" description="Aminotransferase class V" evidence="2">
    <location>
        <begin position="21"/>
        <end position="403"/>
    </location>
</feature>
<evidence type="ECO:0000256" key="1">
    <source>
        <dbReference type="SAM" id="MobiDB-lite"/>
    </source>
</evidence>
<dbReference type="InterPro" id="IPR015421">
    <property type="entry name" value="PyrdxlP-dep_Trfase_major"/>
</dbReference>
<dbReference type="InterPro" id="IPR000192">
    <property type="entry name" value="Aminotrans_V_dom"/>
</dbReference>
<evidence type="ECO:0000313" key="4">
    <source>
        <dbReference type="Proteomes" id="UP001321749"/>
    </source>
</evidence>
<reference evidence="3" key="2">
    <citation type="submission" date="2023-06" db="EMBL/GenBank/DDBJ databases">
        <authorList>
            <consortium name="Lawrence Berkeley National Laboratory"/>
            <person name="Mondo S.J."/>
            <person name="Hensen N."/>
            <person name="Bonometti L."/>
            <person name="Westerberg I."/>
            <person name="Brannstrom I.O."/>
            <person name="Guillou S."/>
            <person name="Cros-Aarteil S."/>
            <person name="Calhoun S."/>
            <person name="Haridas S."/>
            <person name="Kuo A."/>
            <person name="Pangilinan J."/>
            <person name="Riley R."/>
            <person name="Labutti K."/>
            <person name="Andreopoulos B."/>
            <person name="Lipzen A."/>
            <person name="Chen C."/>
            <person name="Yanf M."/>
            <person name="Daum C."/>
            <person name="Ng V."/>
            <person name="Clum A."/>
            <person name="Steindorff A."/>
            <person name="Ohm R."/>
            <person name="Martin F."/>
            <person name="Silar P."/>
            <person name="Natvig D."/>
            <person name="Lalanne C."/>
            <person name="Gautier V."/>
            <person name="Ament-Velasquez S.L."/>
            <person name="Kruys A."/>
            <person name="Hutchinson M.I."/>
            <person name="Powell A.J."/>
            <person name="Barry K."/>
            <person name="Miller A.N."/>
            <person name="Grigoriev I.V."/>
            <person name="Debuchy R."/>
            <person name="Gladieux P."/>
            <person name="Thoren M.H."/>
            <person name="Johannesson H."/>
        </authorList>
    </citation>
    <scope>NUCLEOTIDE SEQUENCE</scope>
    <source>
        <strain evidence="3">PSN324</strain>
    </source>
</reference>